<evidence type="ECO:0000313" key="2">
    <source>
        <dbReference type="Proteomes" id="UP001615411"/>
    </source>
</evidence>
<protein>
    <submittedName>
        <fullName evidence="1">Response regulator</fullName>
    </submittedName>
</protein>
<evidence type="ECO:0000313" key="1">
    <source>
        <dbReference type="EMBL" id="MFJ1341134.1"/>
    </source>
</evidence>
<reference evidence="1" key="1">
    <citation type="submission" date="2024-10" db="EMBL/GenBank/DDBJ databases">
        <title>Aeromonas and Pseudomonas from the Cagarras Archipelago, Rio de Janeiro, Brazil.</title>
        <authorList>
            <person name="Canellas A.L.B."/>
            <person name="Laport M.S."/>
        </authorList>
    </citation>
    <scope>NUCLEOTIDE SEQUENCE</scope>
    <source>
        <strain evidence="1">ACP-7</strain>
    </source>
</reference>
<sequence length="204" mass="22589">MTSVLIVDDHATVRLAVRVLLERALFTVIGEAANGEDAARMARELRPDVVVLDIGLPGIDGLNVLKRLQLLEPVPPRVMVLTGQPASLFARRCLEAGASAFMRKDEDLEALLSAFKAMLKGYSIFPDLPTQHGPVLTEQQRLDKLSDQEMAVLRLLADGLSNNDIADSMHLSAKTVSTYKTRIMEKLDLGSFVEMLDLWRRHSI</sequence>
<dbReference type="EMBL" id="JBIUGF010000119">
    <property type="protein sequence ID" value="MFJ1341134.1"/>
    <property type="molecule type" value="Genomic_DNA"/>
</dbReference>
<name>A0ACC7M3P8_9PSED</name>
<dbReference type="Proteomes" id="UP001615411">
    <property type="component" value="Unassembled WGS sequence"/>
</dbReference>
<gene>
    <name evidence="1" type="ORF">ACIKP7_23720</name>
</gene>
<proteinExistence type="predicted"/>
<keyword evidence="2" id="KW-1185">Reference proteome</keyword>
<accession>A0ACC7M3P8</accession>
<organism evidence="1 2">
    <name type="scientific">Pseudomonas caricapapayae</name>
    <dbReference type="NCBI Taxonomy" id="46678"/>
    <lineage>
        <taxon>Bacteria</taxon>
        <taxon>Pseudomonadati</taxon>
        <taxon>Pseudomonadota</taxon>
        <taxon>Gammaproteobacteria</taxon>
        <taxon>Pseudomonadales</taxon>
        <taxon>Pseudomonadaceae</taxon>
        <taxon>Pseudomonas</taxon>
    </lineage>
</organism>
<comment type="caution">
    <text evidence="1">The sequence shown here is derived from an EMBL/GenBank/DDBJ whole genome shotgun (WGS) entry which is preliminary data.</text>
</comment>